<feature type="compositionally biased region" description="Low complexity" evidence="4">
    <location>
        <begin position="686"/>
        <end position="697"/>
    </location>
</feature>
<evidence type="ECO:0000259" key="5">
    <source>
        <dbReference type="PROSITE" id="PS51050"/>
    </source>
</evidence>
<feature type="compositionally biased region" description="Polar residues" evidence="4">
    <location>
        <begin position="884"/>
        <end position="893"/>
    </location>
</feature>
<feature type="compositionally biased region" description="Basic and acidic residues" evidence="4">
    <location>
        <begin position="1075"/>
        <end position="1084"/>
    </location>
</feature>
<dbReference type="Pfam" id="PF07496">
    <property type="entry name" value="zf-CW"/>
    <property type="match status" value="1"/>
</dbReference>
<feature type="region of interest" description="Disordered" evidence="4">
    <location>
        <begin position="976"/>
        <end position="999"/>
    </location>
</feature>
<feature type="compositionally biased region" description="Basic and acidic residues" evidence="4">
    <location>
        <begin position="1038"/>
        <end position="1049"/>
    </location>
</feature>
<reference evidence="6" key="1">
    <citation type="submission" date="2022-06" db="EMBL/GenBank/DDBJ databases">
        <title>Uncovering the hologenomic basis of an extraordinary plant invasion.</title>
        <authorList>
            <person name="Bieker V.C."/>
            <person name="Martin M.D."/>
            <person name="Gilbert T."/>
            <person name="Hodgins K."/>
            <person name="Battlay P."/>
            <person name="Petersen B."/>
            <person name="Wilson J."/>
        </authorList>
    </citation>
    <scope>NUCLEOTIDE SEQUENCE</scope>
    <source>
        <strain evidence="6">AA19_3_7</strain>
        <tissue evidence="6">Leaf</tissue>
    </source>
</reference>
<dbReference type="InterPro" id="IPR056406">
    <property type="entry name" value="THD_CWZF3/5/7"/>
</dbReference>
<organism evidence="6 7">
    <name type="scientific">Ambrosia artemisiifolia</name>
    <name type="common">Common ragweed</name>
    <dbReference type="NCBI Taxonomy" id="4212"/>
    <lineage>
        <taxon>Eukaryota</taxon>
        <taxon>Viridiplantae</taxon>
        <taxon>Streptophyta</taxon>
        <taxon>Embryophyta</taxon>
        <taxon>Tracheophyta</taxon>
        <taxon>Spermatophyta</taxon>
        <taxon>Magnoliopsida</taxon>
        <taxon>eudicotyledons</taxon>
        <taxon>Gunneridae</taxon>
        <taxon>Pentapetalae</taxon>
        <taxon>asterids</taxon>
        <taxon>campanulids</taxon>
        <taxon>Asterales</taxon>
        <taxon>Asteraceae</taxon>
        <taxon>Asteroideae</taxon>
        <taxon>Heliantheae alliance</taxon>
        <taxon>Heliantheae</taxon>
        <taxon>Ambrosia</taxon>
    </lineage>
</organism>
<feature type="compositionally biased region" description="Basic and acidic residues" evidence="4">
    <location>
        <begin position="895"/>
        <end position="918"/>
    </location>
</feature>
<evidence type="ECO:0000256" key="1">
    <source>
        <dbReference type="ARBA" id="ARBA00022723"/>
    </source>
</evidence>
<feature type="compositionally biased region" description="Basic and acidic residues" evidence="4">
    <location>
        <begin position="407"/>
        <end position="419"/>
    </location>
</feature>
<dbReference type="GO" id="GO:0008270">
    <property type="term" value="F:zinc ion binding"/>
    <property type="evidence" value="ECO:0007669"/>
    <property type="project" value="UniProtKB-KW"/>
</dbReference>
<dbReference type="PANTHER" id="PTHR46524:SF12">
    <property type="entry name" value="CW-TYPE DOMAIN-CONTAINING PROTEIN"/>
    <property type="match status" value="1"/>
</dbReference>
<evidence type="ECO:0000313" key="7">
    <source>
        <dbReference type="Proteomes" id="UP001206925"/>
    </source>
</evidence>
<feature type="region of interest" description="Disordered" evidence="4">
    <location>
        <begin position="382"/>
        <end position="419"/>
    </location>
</feature>
<comment type="caution">
    <text evidence="6">The sequence shown here is derived from an EMBL/GenBank/DDBJ whole genome shotgun (WGS) entry which is preliminary data.</text>
</comment>
<proteinExistence type="predicted"/>
<dbReference type="PROSITE" id="PS51050">
    <property type="entry name" value="ZF_CW"/>
    <property type="match status" value="1"/>
</dbReference>
<dbReference type="PANTHER" id="PTHR46524">
    <property type="entry name" value="CW-TYPE ZINC FINGER"/>
    <property type="match status" value="1"/>
</dbReference>
<keyword evidence="7" id="KW-1185">Reference proteome</keyword>
<accession>A0AAD5CQ93</accession>
<keyword evidence="1" id="KW-0479">Metal-binding</keyword>
<evidence type="ECO:0000313" key="6">
    <source>
        <dbReference type="EMBL" id="KAI7744860.1"/>
    </source>
</evidence>
<gene>
    <name evidence="6" type="ORF">M8C21_017457</name>
</gene>
<feature type="region of interest" description="Disordered" evidence="4">
    <location>
        <begin position="797"/>
        <end position="843"/>
    </location>
</feature>
<dbReference type="Pfam" id="PF24756">
    <property type="entry name" value="THD_CWZF3-5-7"/>
    <property type="match status" value="1"/>
</dbReference>
<feature type="compositionally biased region" description="Basic and acidic residues" evidence="4">
    <location>
        <begin position="816"/>
        <end position="840"/>
    </location>
</feature>
<feature type="domain" description="CW-type" evidence="5">
    <location>
        <begin position="577"/>
        <end position="630"/>
    </location>
</feature>
<dbReference type="Gene3D" id="3.30.40.100">
    <property type="match status" value="1"/>
</dbReference>
<feature type="compositionally biased region" description="Basic and acidic residues" evidence="4">
    <location>
        <begin position="1019"/>
        <end position="1028"/>
    </location>
</feature>
<dbReference type="InterPro" id="IPR011124">
    <property type="entry name" value="Znf_CW"/>
</dbReference>
<keyword evidence="2" id="KW-0863">Zinc-finger</keyword>
<feature type="region of interest" description="Disordered" evidence="4">
    <location>
        <begin position="731"/>
        <end position="764"/>
    </location>
</feature>
<feature type="region of interest" description="Disordered" evidence="4">
    <location>
        <begin position="881"/>
        <end position="918"/>
    </location>
</feature>
<dbReference type="Proteomes" id="UP001206925">
    <property type="component" value="Unassembled WGS sequence"/>
</dbReference>
<feature type="region of interest" description="Disordered" evidence="4">
    <location>
        <begin position="678"/>
        <end position="718"/>
    </location>
</feature>
<evidence type="ECO:0000256" key="2">
    <source>
        <dbReference type="ARBA" id="ARBA00022771"/>
    </source>
</evidence>
<feature type="region of interest" description="Disordered" evidence="4">
    <location>
        <begin position="1012"/>
        <end position="1057"/>
    </location>
</feature>
<dbReference type="InterPro" id="IPR055300">
    <property type="entry name" value="CWZF3/5/7"/>
</dbReference>
<sequence>MMETVIEEGDAHVDDNNIDPDIALSYIDKRLQHALGHFQKDFEGGASFESLGPRSGAYGSFLPSYKHPPPVHSHRQALNLNKPSSPHNFRLEGAHAFLNPVACADPVKPIAPHRKDVFVDQNVLRANDMASKDTSLLHGETSFFKKETAASNSVIPTEQRSLKVRIKVGYDKPAIKLDEIYSGLGLLTPSPSTDNNPEDCPRVESHDIPFDSPSGILGDMTSIFVPGNRLLSPLNEGLICLKPNVMSVVGRKTSSSAVDDSSSVLGEVKQMEGKEVSSLNKSAGFDEDKAPVSEKGMKTDYVDRKQGLTSDFKVKLSSDSVISEANRAAKKDVPLKKRETKTEVINDLSFGSDLTSKKSDESYDQKSVKKLSSDSIISEANKSAKKDVPLKKRGTKKEPISSVLSGPDHKSKETNEGYEQKNVKKLSLDLRGIRQIVCQNDDVIEHETHLFEKKVRPKATTCEPHEVKISKNIEKLPSERKSKLTGSQTKEHLRSGLSVARKDKKSALRDTVKVCNSYKDILDTDNGAIEVAAVERNGVPAEVAASQQTEVGLAAPLDWNGIPGDVAVSQQIEMGPVVPPDNWVGCDRCEKWRLLPIGIEPDNLPDKWLCSMSTWLPGRNRCDISEDETTRAVQEMNHQLIFQNQNSLQFDGSRGNIGNPDHANFNVNSETMANKFEKLKSGPEGSSSSLIETSHSSMDVQQHARRKRKRLIENNQPMLERNGVVTAKRLKSKTWSDQHETVTSNKIKNESEQLYSSNGDHRPKDRLVISVKGHSETTPVSLESKLLDKMVEVPAKKRKLKDWQESQPDAYAVESSEDRTKMKDKRPRTEVKESTDDRSFNKGKTMKIRLSASKENLVDTNHEKLSDKKVEIPAKKRKLKDWQDSQPYTNMLESSEDRIKKKDKRLKTDVKESTDDRSLNKAKTMKIKLSASKENLVDTSHGKNQQQREKINCNKDLESERCMLVATSSSKISGSCRRASLQEQKGSPARSVSSSSIRTLNQDGISPAAAKTIPRKAHVKSEIPRKDTNASQSQRSVGKVDVKPKEFSKIKSSHAMVHATGQSDVRMGMKADANGAKDNDERSNLPRITGRASDPLTGQPSKTRRVEVDIGAKIIDGKKHAESEAKLSSPEIKPTVKKDLEKAFVGDMSNVKDSAEPKVEAQTFDGVGQNQSKVMKRPGDAANQNAQSLVTDSGTIKDLGVISFLKEYSSSQTALTPFKRAEESKDYAERLKVSGFDYECNDAYFDSALKFLYAASLLEVCTADINKSKGVDPISGYTTSAKLSKICAQEYEKRKEAAAAALAYKCMEVAYMRIVYCKSLLTRQDLQTSMQMVIQGESPSSSASDVDNLNNQPTMDKTLLSKNIAPLGNTLVVKNQANLMRLLDLTSDVSLAMEASTKSQNAYKAASATLEESQNNEMMTSVKRVVDFSFQDVKEIVCLVQNSREALNRQGFKGNNGR</sequence>
<feature type="region of interest" description="Disordered" evidence="4">
    <location>
        <begin position="1074"/>
        <end position="1103"/>
    </location>
</feature>
<feature type="compositionally biased region" description="Polar residues" evidence="4">
    <location>
        <begin position="741"/>
        <end position="758"/>
    </location>
</feature>
<keyword evidence="3" id="KW-0862">Zinc</keyword>
<evidence type="ECO:0000256" key="3">
    <source>
        <dbReference type="ARBA" id="ARBA00022833"/>
    </source>
</evidence>
<name>A0AAD5CQ93_AMBAR</name>
<evidence type="ECO:0000256" key="4">
    <source>
        <dbReference type="SAM" id="MobiDB-lite"/>
    </source>
</evidence>
<dbReference type="EMBL" id="JAMZMK010007425">
    <property type="protein sequence ID" value="KAI7744860.1"/>
    <property type="molecule type" value="Genomic_DNA"/>
</dbReference>
<protein>
    <recommendedName>
        <fullName evidence="5">CW-type domain-containing protein</fullName>
    </recommendedName>
</protein>